<dbReference type="EMBL" id="PCWA01000095">
    <property type="protein sequence ID" value="PIQ88617.1"/>
    <property type="molecule type" value="Genomic_DNA"/>
</dbReference>
<accession>A0A2H0LW83</accession>
<evidence type="ECO:0000313" key="1">
    <source>
        <dbReference type="EMBL" id="PIQ88617.1"/>
    </source>
</evidence>
<evidence type="ECO:0000313" key="2">
    <source>
        <dbReference type="Proteomes" id="UP000229641"/>
    </source>
</evidence>
<reference evidence="1 2" key="1">
    <citation type="submission" date="2017-09" db="EMBL/GenBank/DDBJ databases">
        <title>Depth-based differentiation of microbial function through sediment-hosted aquifers and enrichment of novel symbionts in the deep terrestrial subsurface.</title>
        <authorList>
            <person name="Probst A.J."/>
            <person name="Ladd B."/>
            <person name="Jarett J.K."/>
            <person name="Geller-Mcgrath D.E."/>
            <person name="Sieber C.M."/>
            <person name="Emerson J.B."/>
            <person name="Anantharaman K."/>
            <person name="Thomas B.C."/>
            <person name="Malmstrom R."/>
            <person name="Stieglmeier M."/>
            <person name="Klingl A."/>
            <person name="Woyke T."/>
            <person name="Ryan C.M."/>
            <person name="Banfield J.F."/>
        </authorList>
    </citation>
    <scope>NUCLEOTIDE SEQUENCE [LARGE SCALE GENOMIC DNA]</scope>
    <source>
        <strain evidence="1">CG11_big_fil_rev_8_21_14_0_20_42_13</strain>
    </source>
</reference>
<comment type="caution">
    <text evidence="1">The sequence shown here is derived from an EMBL/GenBank/DDBJ whole genome shotgun (WGS) entry which is preliminary data.</text>
</comment>
<organism evidence="1 2">
    <name type="scientific">Candidatus Ghiorseimicrobium undicola</name>
    <dbReference type="NCBI Taxonomy" id="1974746"/>
    <lineage>
        <taxon>Bacteria</taxon>
        <taxon>Pseudomonadati</taxon>
        <taxon>Candidatus Omnitrophota</taxon>
        <taxon>Candidatus Ghiorseimicrobium</taxon>
    </lineage>
</organism>
<name>A0A2H0LW83_9BACT</name>
<proteinExistence type="predicted"/>
<gene>
    <name evidence="1" type="ORF">COV72_07335</name>
</gene>
<protein>
    <submittedName>
        <fullName evidence="1">Uncharacterized protein</fullName>
    </submittedName>
</protein>
<dbReference type="AlphaFoldDB" id="A0A2H0LW83"/>
<sequence>MQRITYELDPHNNFVINKGGKKTSLAKFRRLIYGEFKIDKKNNLSYDVKSPVSESEDIPHQLKLNGEWSLSKNHDLRLSLNKEGRRTFGDKITLRGQIIEAGANSLLFALTSQTKRNTHSVYLLNFKGVWQADKNNRLSFHIKKENSGRDILYFNGAWQIDKNQQIIYKYEKAVLLRKTKKIHTLVFKGHWDIAKKLRLLYYLDKSTDSAFDFKASAALPREGYIKYELGIGVSDRKAPVRRVVTLYGRWRLKKDAGLLFEVEYAGKKPKAIIFGAEARLTDRDIFSFRLKNDIENKDLGMNIELRHGIFNREGEAFLRFLKLRRESAVYVGAGLRW</sequence>
<dbReference type="Proteomes" id="UP000229641">
    <property type="component" value="Unassembled WGS sequence"/>
</dbReference>